<dbReference type="InterPro" id="IPR004358">
    <property type="entry name" value="Sig_transdc_His_kin-like_C"/>
</dbReference>
<name>A0A1H8MDL2_9FLAO</name>
<evidence type="ECO:0000256" key="4">
    <source>
        <dbReference type="SAM" id="Coils"/>
    </source>
</evidence>
<dbReference type="PRINTS" id="PR00344">
    <property type="entry name" value="BCTRLSENSOR"/>
</dbReference>
<keyword evidence="6" id="KW-0418">Kinase</keyword>
<dbReference type="Pfam" id="PF01590">
    <property type="entry name" value="GAF"/>
    <property type="match status" value="1"/>
</dbReference>
<reference evidence="7" key="1">
    <citation type="submission" date="2016-10" db="EMBL/GenBank/DDBJ databases">
        <authorList>
            <person name="Varghese N."/>
            <person name="Submissions S."/>
        </authorList>
    </citation>
    <scope>NUCLEOTIDE SEQUENCE [LARGE SCALE GENOMIC DNA]</scope>
    <source>
        <strain evidence="7">CGMCC 1.8704</strain>
    </source>
</reference>
<dbReference type="RefSeq" id="WP_091169979.1">
    <property type="nucleotide sequence ID" value="NZ_CBCSFM010000005.1"/>
</dbReference>
<dbReference type="SUPFAM" id="SSF55874">
    <property type="entry name" value="ATPase domain of HSP90 chaperone/DNA topoisomerase II/histidine kinase"/>
    <property type="match status" value="1"/>
</dbReference>
<dbReference type="CDD" id="cd00082">
    <property type="entry name" value="HisKA"/>
    <property type="match status" value="1"/>
</dbReference>
<keyword evidence="7" id="KW-1185">Reference proteome</keyword>
<dbReference type="GO" id="GO:0000155">
    <property type="term" value="F:phosphorelay sensor kinase activity"/>
    <property type="evidence" value="ECO:0007669"/>
    <property type="project" value="InterPro"/>
</dbReference>
<dbReference type="EMBL" id="FODN01000003">
    <property type="protein sequence ID" value="SEO15455.1"/>
    <property type="molecule type" value="Genomic_DNA"/>
</dbReference>
<dbReference type="InterPro" id="IPR036890">
    <property type="entry name" value="HATPase_C_sf"/>
</dbReference>
<dbReference type="PROSITE" id="PS50109">
    <property type="entry name" value="HIS_KIN"/>
    <property type="match status" value="1"/>
</dbReference>
<dbReference type="InterPro" id="IPR005467">
    <property type="entry name" value="His_kinase_dom"/>
</dbReference>
<dbReference type="Pfam" id="PF00512">
    <property type="entry name" value="HisKA"/>
    <property type="match status" value="1"/>
</dbReference>
<dbReference type="Gene3D" id="3.30.565.10">
    <property type="entry name" value="Histidine kinase-like ATPase, C-terminal domain"/>
    <property type="match status" value="1"/>
</dbReference>
<dbReference type="STRING" id="604089.SAMN04487942_1945"/>
<protein>
    <recommendedName>
        <fullName evidence="2">histidine kinase</fullName>
        <ecNumber evidence="2">2.7.13.3</ecNumber>
    </recommendedName>
</protein>
<gene>
    <name evidence="6" type="ORF">SAMN04487942_1945</name>
</gene>
<evidence type="ECO:0000259" key="5">
    <source>
        <dbReference type="PROSITE" id="PS50109"/>
    </source>
</evidence>
<evidence type="ECO:0000313" key="7">
    <source>
        <dbReference type="Proteomes" id="UP000198657"/>
    </source>
</evidence>
<evidence type="ECO:0000256" key="1">
    <source>
        <dbReference type="ARBA" id="ARBA00000085"/>
    </source>
</evidence>
<dbReference type="OrthoDB" id="9811889at2"/>
<keyword evidence="6" id="KW-0808">Transferase</keyword>
<dbReference type="EC" id="2.7.13.3" evidence="2"/>
<evidence type="ECO:0000313" key="6">
    <source>
        <dbReference type="EMBL" id="SEO15455.1"/>
    </source>
</evidence>
<dbReference type="InterPro" id="IPR036097">
    <property type="entry name" value="HisK_dim/P_sf"/>
</dbReference>
<feature type="domain" description="Histidine kinase" evidence="5">
    <location>
        <begin position="188"/>
        <end position="402"/>
    </location>
</feature>
<evidence type="ECO:0000256" key="3">
    <source>
        <dbReference type="ARBA" id="ARBA00022553"/>
    </source>
</evidence>
<dbReference type="InterPro" id="IPR003661">
    <property type="entry name" value="HisK_dim/P_dom"/>
</dbReference>
<dbReference type="Pfam" id="PF02518">
    <property type="entry name" value="HATPase_c"/>
    <property type="match status" value="1"/>
</dbReference>
<dbReference type="PANTHER" id="PTHR43102:SF2">
    <property type="entry name" value="GAF DOMAIN-CONTAINING PROTEIN"/>
    <property type="match status" value="1"/>
</dbReference>
<dbReference type="InterPro" id="IPR003594">
    <property type="entry name" value="HATPase_dom"/>
</dbReference>
<dbReference type="SMART" id="SM00065">
    <property type="entry name" value="GAF"/>
    <property type="match status" value="1"/>
</dbReference>
<dbReference type="CDD" id="cd00075">
    <property type="entry name" value="HATPase"/>
    <property type="match status" value="1"/>
</dbReference>
<dbReference type="SUPFAM" id="SSF55781">
    <property type="entry name" value="GAF domain-like"/>
    <property type="match status" value="1"/>
</dbReference>
<sequence length="406" mass="45674">MIVPEKYIHEQKRIKSLESYSILDTLPEADYDNLTLIASQICGTPIALITFVDEERQWFKSHAGLDISETPRDYSFCAYAINDPKNVFIIPDARNDIRFHDNPVVAGKPNVIFYAGVPLTNEEGLPLGTICVIDHKPKVLSPAQIRSLKALSEQTMKLLELRLNKIQLEKTMEALEKKNLELERFAYIAAHDLKSPLANISGLTDFFIDNYNETIDEEGKEIINLIKSSSSKLRDMIDSLLSYSKSSVTKKENNTKISLSVLEKELSNLFIFKNNCSITFKSNVSSVYTNKTAIEQILINLVTNAIKYNDKENIEIEIEIIEENGFYKIAVSDNGPGISKEYHKVIFEIFEVGSTLDRYGLKGNGIGLATVKKIVEALDGTIDIESEMGKGSKFIFTLAREIELVV</sequence>
<evidence type="ECO:0000256" key="2">
    <source>
        <dbReference type="ARBA" id="ARBA00012438"/>
    </source>
</evidence>
<dbReference type="Proteomes" id="UP000198657">
    <property type="component" value="Unassembled WGS sequence"/>
</dbReference>
<dbReference type="AlphaFoldDB" id="A0A1H8MDL2"/>
<dbReference type="SUPFAM" id="SSF47384">
    <property type="entry name" value="Homodimeric domain of signal transducing histidine kinase"/>
    <property type="match status" value="1"/>
</dbReference>
<dbReference type="PANTHER" id="PTHR43102">
    <property type="entry name" value="SLR1143 PROTEIN"/>
    <property type="match status" value="1"/>
</dbReference>
<dbReference type="Gene3D" id="3.30.450.40">
    <property type="match status" value="1"/>
</dbReference>
<dbReference type="InterPro" id="IPR029016">
    <property type="entry name" value="GAF-like_dom_sf"/>
</dbReference>
<dbReference type="SMART" id="SM00388">
    <property type="entry name" value="HisKA"/>
    <property type="match status" value="1"/>
</dbReference>
<dbReference type="Gene3D" id="1.10.287.130">
    <property type="match status" value="1"/>
</dbReference>
<dbReference type="SMART" id="SM00387">
    <property type="entry name" value="HATPase_c"/>
    <property type="match status" value="1"/>
</dbReference>
<proteinExistence type="predicted"/>
<dbReference type="InterPro" id="IPR003018">
    <property type="entry name" value="GAF"/>
</dbReference>
<keyword evidence="3" id="KW-0597">Phosphoprotein</keyword>
<organism evidence="6 7">
    <name type="scientific">Flavobacterium sinopsychrotolerans</name>
    <dbReference type="NCBI Taxonomy" id="604089"/>
    <lineage>
        <taxon>Bacteria</taxon>
        <taxon>Pseudomonadati</taxon>
        <taxon>Bacteroidota</taxon>
        <taxon>Flavobacteriia</taxon>
        <taxon>Flavobacteriales</taxon>
        <taxon>Flavobacteriaceae</taxon>
        <taxon>Flavobacterium</taxon>
    </lineage>
</organism>
<keyword evidence="4" id="KW-0175">Coiled coil</keyword>
<comment type="catalytic activity">
    <reaction evidence="1">
        <text>ATP + protein L-histidine = ADP + protein N-phospho-L-histidine.</text>
        <dbReference type="EC" id="2.7.13.3"/>
    </reaction>
</comment>
<feature type="coiled-coil region" evidence="4">
    <location>
        <begin position="149"/>
        <end position="185"/>
    </location>
</feature>
<accession>A0A1H8MDL2</accession>